<dbReference type="EMBL" id="VYGV01000024">
    <property type="protein sequence ID" value="NWF47885.1"/>
    <property type="molecule type" value="Genomic_DNA"/>
</dbReference>
<dbReference type="AlphaFoldDB" id="A0A7Y8GZU6"/>
<feature type="signal peptide" evidence="6">
    <location>
        <begin position="1"/>
        <end position="37"/>
    </location>
</feature>
<keyword evidence="6" id="KW-0732">Signal</keyword>
<evidence type="ECO:0000256" key="5">
    <source>
        <dbReference type="SAM" id="MobiDB-lite"/>
    </source>
</evidence>
<dbReference type="PROSITE" id="PS51257">
    <property type="entry name" value="PROKAR_LIPOPROTEIN"/>
    <property type="match status" value="1"/>
</dbReference>
<dbReference type="Gene3D" id="1.10.246.130">
    <property type="match status" value="1"/>
</dbReference>
<name>A0A7Y8GZU6_9BURK</name>
<dbReference type="InterPro" id="IPR043137">
    <property type="entry name" value="GGT_ssub_C"/>
</dbReference>
<dbReference type="InterPro" id="IPR029055">
    <property type="entry name" value="Ntn_hydrolases_N"/>
</dbReference>
<dbReference type="Pfam" id="PF01019">
    <property type="entry name" value="G_glu_transpept"/>
    <property type="match status" value="1"/>
</dbReference>
<reference evidence="7 8" key="1">
    <citation type="submission" date="2019-09" db="EMBL/GenBank/DDBJ databases">
        <title>Hydrogenophaga aromatica sp. nov., isolated from a para-xylene-degrading enrichment culture.</title>
        <authorList>
            <person name="Tancsics A."/>
            <person name="Banerjee S."/>
        </authorList>
    </citation>
    <scope>NUCLEOTIDE SEQUENCE [LARGE SCALE GENOMIC DNA]</scope>
    <source>
        <strain evidence="7 8">D2P1</strain>
    </source>
</reference>
<dbReference type="RefSeq" id="WP_177137919.1">
    <property type="nucleotide sequence ID" value="NZ_VYGV01000024.1"/>
</dbReference>
<feature type="chain" id="PRO_5031236027" evidence="6">
    <location>
        <begin position="38"/>
        <end position="622"/>
    </location>
</feature>
<dbReference type="PRINTS" id="PR01210">
    <property type="entry name" value="GGTRANSPTASE"/>
</dbReference>
<keyword evidence="2 7" id="KW-0808">Transferase</keyword>
<evidence type="ECO:0000256" key="4">
    <source>
        <dbReference type="ARBA" id="ARBA00023145"/>
    </source>
</evidence>
<comment type="caution">
    <text evidence="7">The sequence shown here is derived from an EMBL/GenBank/DDBJ whole genome shotgun (WGS) entry which is preliminary data.</text>
</comment>
<evidence type="ECO:0000256" key="2">
    <source>
        <dbReference type="ARBA" id="ARBA00022679"/>
    </source>
</evidence>
<protein>
    <submittedName>
        <fullName evidence="7">Gamma-glutamyltransferase family protein</fullName>
    </submittedName>
</protein>
<feature type="region of interest" description="Disordered" evidence="5">
    <location>
        <begin position="481"/>
        <end position="506"/>
    </location>
</feature>
<dbReference type="GO" id="GO:0016740">
    <property type="term" value="F:transferase activity"/>
    <property type="evidence" value="ECO:0007669"/>
    <property type="project" value="UniProtKB-KW"/>
</dbReference>
<sequence>MTERTKILGRTATHPWPVVLTLALLLTACSAPTARDAAEVPAPIGPVVQPEAATGATPKPGWTLRQHAVAAANPLATEAGVHILRAGGSAVDAAIAVQMVLTLVEPQSSGIGGGAFLLHHDGQRVQAFDGRETAPAAATEKLFLADDGQPLPFLQAVVGGRSVGVPGTVAMLALAHRQHGRLPWARLFDPAIRLADQGFPVSPRLHTLLQAESALKQDPVAAAYFYQHDGQPHPVGHVLRNPELAQVLRLLAATGPLALHEGSVARALVAKVQQHPTNPGQLGLDDLKTYRPKERDALCFDHTAAQTALRICGFPPPSSGAIAIGQILGLLARTPQADAALSGGLPGPDWLHTYAEASRLAFADRALYLADPDFVAPPAGRWGSLLDARYLDERARLIGPVRLPQAPAGQPGGSAVAWAPMPEQAEYGTSHISIVDRFGNALAMTSTIEAGFGARLMVSTDPSRPGGFLLNNELTDFSFTPADAQGRPVANRVEPGKRPRSSMSPTLVFDRDSGQLLMSAGSPGGALIIHFTAKTLLGALQWGLSPQAAIDLPNFGSLGGPVMLEAGRFPAATVQALQQRGHTVSETPMPSGLQAVQRGVNDGQPVWLGGADPRREGIVAGD</sequence>
<evidence type="ECO:0000256" key="1">
    <source>
        <dbReference type="ARBA" id="ARBA00009381"/>
    </source>
</evidence>
<evidence type="ECO:0000313" key="7">
    <source>
        <dbReference type="EMBL" id="NWF47885.1"/>
    </source>
</evidence>
<keyword evidence="3" id="KW-0378">Hydrolase</keyword>
<dbReference type="PANTHER" id="PTHR43199">
    <property type="entry name" value="GLUTATHIONE HYDROLASE"/>
    <property type="match status" value="1"/>
</dbReference>
<accession>A0A7Y8GZU6</accession>
<evidence type="ECO:0000256" key="6">
    <source>
        <dbReference type="SAM" id="SignalP"/>
    </source>
</evidence>
<organism evidence="7 8">
    <name type="scientific">Hydrogenophaga aromaticivorans</name>
    <dbReference type="NCBI Taxonomy" id="2610898"/>
    <lineage>
        <taxon>Bacteria</taxon>
        <taxon>Pseudomonadati</taxon>
        <taxon>Pseudomonadota</taxon>
        <taxon>Betaproteobacteria</taxon>
        <taxon>Burkholderiales</taxon>
        <taxon>Comamonadaceae</taxon>
        <taxon>Hydrogenophaga</taxon>
    </lineage>
</organism>
<dbReference type="InterPro" id="IPR043138">
    <property type="entry name" value="GGT_lsub"/>
</dbReference>
<keyword evidence="4" id="KW-0865">Zymogen</keyword>
<gene>
    <name evidence="7" type="ORF">F3K02_21905</name>
</gene>
<keyword evidence="8" id="KW-1185">Reference proteome</keyword>
<dbReference type="SUPFAM" id="SSF56235">
    <property type="entry name" value="N-terminal nucleophile aminohydrolases (Ntn hydrolases)"/>
    <property type="match status" value="1"/>
</dbReference>
<dbReference type="InterPro" id="IPR051792">
    <property type="entry name" value="GGT_bact"/>
</dbReference>
<dbReference type="PANTHER" id="PTHR43199:SF1">
    <property type="entry name" value="GLUTATHIONE HYDROLASE PROENZYME"/>
    <property type="match status" value="1"/>
</dbReference>
<comment type="similarity">
    <text evidence="1">Belongs to the gamma-glutamyltransferase family.</text>
</comment>
<dbReference type="GO" id="GO:0016787">
    <property type="term" value="F:hydrolase activity"/>
    <property type="evidence" value="ECO:0007669"/>
    <property type="project" value="UniProtKB-KW"/>
</dbReference>
<dbReference type="Gene3D" id="3.60.20.40">
    <property type="match status" value="1"/>
</dbReference>
<proteinExistence type="inferred from homology"/>
<evidence type="ECO:0000256" key="3">
    <source>
        <dbReference type="ARBA" id="ARBA00022801"/>
    </source>
</evidence>
<dbReference type="Proteomes" id="UP000545507">
    <property type="component" value="Unassembled WGS sequence"/>
</dbReference>
<evidence type="ECO:0000313" key="8">
    <source>
        <dbReference type="Proteomes" id="UP000545507"/>
    </source>
</evidence>